<feature type="region of interest" description="Disordered" evidence="1">
    <location>
        <begin position="801"/>
        <end position="834"/>
    </location>
</feature>
<evidence type="ECO:0000256" key="1">
    <source>
        <dbReference type="SAM" id="MobiDB-lite"/>
    </source>
</evidence>
<sequence>MAAARSQNGVECRDRAEPSGIGAVEREKERRRWAGGSGQAWIRRRGGAKAERERELIGASAPDRDWGRVDYVTAWREPPPRMKPRIRQLLDALQNKGSNPTTSGPRCLALKTYLIEEGDCSSLKVAIAHLAQDFIPRSYESFSRAPERALIALGDVMAILNALQDHCLQAQCYDIIAERWTGIMQWLLFLGGYGERLQKKNGIQGFTAMFLQEAFFRGRPCRDELMHHPSSLKYLMLLLTRLDHRTGKYLYECEGGSECSILWLLGLYLESDDTLAAFLSHITPESRRSLVSAIVARPMQIAATAYIDKLDLLNSAAKSVRILCIFASKLTREPALSRKFFHRNLFGELGKALFTLADMVNRGAQPGRMLCWETLSTCLSSVTDPMSKMARIELQSFSAADTANLPLILSTLLEPGMVSCAIHAFKYIKMNKRDFGKTGIDRLMEHILRDFAAHMAVSRIARAATAGGQRRGGDDDKRNGLLGFQHCLRPDPMLRGLFFGSLVMREWVPARRLNARVYIAPNALSLIGHRPFDPRVDAGPAHALTDTFDCYNTLNQVPDAPAHTIEGPDIILTPISGIRYVVSTPTSLTTTYQCTPAPTSPLVTSPSRPPKPVLRKEIHCVEAIQAHHDVPLHHVYPPIISSAPAPRPRSPKIDTLSEDVRASHRRLHSLLDILTPFSGTRYVASRPFGPATTCYRTSSILPFFAEQPGHVASRPRFPEIDTSCQDRSPSTTSTILPSATNLRNQLGGFISIATLAFHASFRPPHAHFALDTRAPSQFIVLVFQSNTPLAGIISVVISPSQPSPRPPSSIPPCSAQGNYPIRRSTHPSPRQFAPTRSVKFRPFGIPLRLPPLTRRALGRRHPGMPSIARVPLFELYSILSYTLYLASEKSCAGDVNGRIRFKRLWRLKSRPLETRFERGDLILPKGKPIYLGLIRLQGSLRSLYREI</sequence>
<organism evidence="2 3">
    <name type="scientific">Ephemerocybe angulata</name>
    <dbReference type="NCBI Taxonomy" id="980116"/>
    <lineage>
        <taxon>Eukaryota</taxon>
        <taxon>Fungi</taxon>
        <taxon>Dikarya</taxon>
        <taxon>Basidiomycota</taxon>
        <taxon>Agaricomycotina</taxon>
        <taxon>Agaricomycetes</taxon>
        <taxon>Agaricomycetidae</taxon>
        <taxon>Agaricales</taxon>
        <taxon>Agaricineae</taxon>
        <taxon>Psathyrellaceae</taxon>
        <taxon>Ephemerocybe</taxon>
    </lineage>
</organism>
<dbReference type="OrthoDB" id="3120175at2759"/>
<name>A0A8H6HLJ2_9AGAR</name>
<protein>
    <submittedName>
        <fullName evidence="2">Uncharacterized protein</fullName>
    </submittedName>
</protein>
<feature type="compositionally biased region" description="Pro residues" evidence="1">
    <location>
        <begin position="801"/>
        <end position="810"/>
    </location>
</feature>
<comment type="caution">
    <text evidence="2">The sequence shown here is derived from an EMBL/GenBank/DDBJ whole genome shotgun (WGS) entry which is preliminary data.</text>
</comment>
<gene>
    <name evidence="2" type="ORF">DFP72DRAFT_1142736</name>
</gene>
<dbReference type="Proteomes" id="UP000521943">
    <property type="component" value="Unassembled WGS sequence"/>
</dbReference>
<accession>A0A8H6HLJ2</accession>
<evidence type="ECO:0000313" key="3">
    <source>
        <dbReference type="Proteomes" id="UP000521943"/>
    </source>
</evidence>
<dbReference type="AlphaFoldDB" id="A0A8H6HLJ2"/>
<keyword evidence="3" id="KW-1185">Reference proteome</keyword>
<dbReference type="EMBL" id="JACGCI010000064">
    <property type="protein sequence ID" value="KAF6749235.1"/>
    <property type="molecule type" value="Genomic_DNA"/>
</dbReference>
<reference evidence="2 3" key="1">
    <citation type="submission" date="2020-07" db="EMBL/GenBank/DDBJ databases">
        <title>Comparative genomics of pyrophilous fungi reveals a link between fire events and developmental genes.</title>
        <authorList>
            <consortium name="DOE Joint Genome Institute"/>
            <person name="Steindorff A.S."/>
            <person name="Carver A."/>
            <person name="Calhoun S."/>
            <person name="Stillman K."/>
            <person name="Liu H."/>
            <person name="Lipzen A."/>
            <person name="Pangilinan J."/>
            <person name="Labutti K."/>
            <person name="Bruns T.D."/>
            <person name="Grigoriev I.V."/>
        </authorList>
    </citation>
    <scope>NUCLEOTIDE SEQUENCE [LARGE SCALE GENOMIC DNA]</scope>
    <source>
        <strain evidence="2 3">CBS 144469</strain>
    </source>
</reference>
<feature type="region of interest" description="Disordered" evidence="1">
    <location>
        <begin position="1"/>
        <end position="38"/>
    </location>
</feature>
<proteinExistence type="predicted"/>
<evidence type="ECO:0000313" key="2">
    <source>
        <dbReference type="EMBL" id="KAF6749235.1"/>
    </source>
</evidence>